<feature type="region of interest" description="Disordered" evidence="1">
    <location>
        <begin position="2025"/>
        <end position="2240"/>
    </location>
</feature>
<accession>A0AA35SX05</accession>
<proteinExistence type="predicted"/>
<evidence type="ECO:0000256" key="1">
    <source>
        <dbReference type="SAM" id="MobiDB-lite"/>
    </source>
</evidence>
<evidence type="ECO:0000259" key="2">
    <source>
        <dbReference type="Pfam" id="PF13020"/>
    </source>
</evidence>
<feature type="region of interest" description="Disordered" evidence="1">
    <location>
        <begin position="288"/>
        <end position="307"/>
    </location>
</feature>
<dbReference type="Gene3D" id="3.30.565.10">
    <property type="entry name" value="Histidine kinase-like ATPase, C-terminal domain"/>
    <property type="match status" value="1"/>
</dbReference>
<organism evidence="4 5">
    <name type="scientific">Geodia barretti</name>
    <name type="common">Barrett's horny sponge</name>
    <dbReference type="NCBI Taxonomy" id="519541"/>
    <lineage>
        <taxon>Eukaryota</taxon>
        <taxon>Metazoa</taxon>
        <taxon>Porifera</taxon>
        <taxon>Demospongiae</taxon>
        <taxon>Heteroscleromorpha</taxon>
        <taxon>Tetractinellida</taxon>
        <taxon>Astrophorina</taxon>
        <taxon>Geodiidae</taxon>
        <taxon>Geodia</taxon>
    </lineage>
</organism>
<feature type="compositionally biased region" description="Basic and acidic residues" evidence="1">
    <location>
        <begin position="2192"/>
        <end position="2211"/>
    </location>
</feature>
<dbReference type="SUPFAM" id="SSF55874">
    <property type="entry name" value="ATPase domain of HSP90 chaperone/DNA topoisomerase II/histidine kinase"/>
    <property type="match status" value="1"/>
</dbReference>
<keyword evidence="5" id="KW-1185">Reference proteome</keyword>
<evidence type="ECO:0000313" key="5">
    <source>
        <dbReference type="Proteomes" id="UP001174909"/>
    </source>
</evidence>
<feature type="compositionally biased region" description="Basic and acidic residues" evidence="1">
    <location>
        <begin position="2172"/>
        <end position="2183"/>
    </location>
</feature>
<reference evidence="4" key="1">
    <citation type="submission" date="2023-03" db="EMBL/GenBank/DDBJ databases">
        <authorList>
            <person name="Steffen K."/>
            <person name="Cardenas P."/>
        </authorList>
    </citation>
    <scope>NUCLEOTIDE SEQUENCE</scope>
</reference>
<name>A0AA35SX05_GEOBA</name>
<feature type="compositionally biased region" description="Polar residues" evidence="1">
    <location>
        <begin position="288"/>
        <end position="298"/>
    </location>
</feature>
<feature type="region of interest" description="Disordered" evidence="1">
    <location>
        <begin position="517"/>
        <end position="590"/>
    </location>
</feature>
<evidence type="ECO:0000313" key="4">
    <source>
        <dbReference type="EMBL" id="CAI8037144.1"/>
    </source>
</evidence>
<dbReference type="InterPro" id="IPR052957">
    <property type="entry name" value="Auxin_embryo_med"/>
</dbReference>
<dbReference type="Pfam" id="PF25794">
    <property type="entry name" value="SACS"/>
    <property type="match status" value="1"/>
</dbReference>
<protein>
    <submittedName>
        <fullName evidence="4">Protein NO VEIN</fullName>
    </submittedName>
</protein>
<comment type="caution">
    <text evidence="4">The sequence shown here is derived from an EMBL/GenBank/DDBJ whole genome shotgun (WGS) entry which is preliminary data.</text>
</comment>
<dbReference type="PANTHER" id="PTHR32387:SF0">
    <property type="entry name" value="PROTEIN NO VEIN"/>
    <property type="match status" value="1"/>
</dbReference>
<dbReference type="Pfam" id="PF13020">
    <property type="entry name" value="NOV_C"/>
    <property type="match status" value="1"/>
</dbReference>
<feature type="compositionally biased region" description="Acidic residues" evidence="1">
    <location>
        <begin position="1113"/>
        <end position="1124"/>
    </location>
</feature>
<dbReference type="EMBL" id="CASHTH010002911">
    <property type="protein sequence ID" value="CAI8037144.1"/>
    <property type="molecule type" value="Genomic_DNA"/>
</dbReference>
<evidence type="ECO:0000259" key="3">
    <source>
        <dbReference type="Pfam" id="PF25794"/>
    </source>
</evidence>
<dbReference type="InterPro" id="IPR058210">
    <property type="entry name" value="SACS/Nov_dom"/>
</dbReference>
<feature type="compositionally biased region" description="Polar residues" evidence="1">
    <location>
        <begin position="2144"/>
        <end position="2160"/>
    </location>
</feature>
<feature type="compositionally biased region" description="Basic and acidic residues" evidence="1">
    <location>
        <begin position="2121"/>
        <end position="2142"/>
    </location>
</feature>
<feature type="compositionally biased region" description="Polar residues" evidence="1">
    <location>
        <begin position="574"/>
        <end position="583"/>
    </location>
</feature>
<gene>
    <name evidence="4" type="ORF">GBAR_LOCUS20776</name>
</gene>
<dbReference type="InterPro" id="IPR024975">
    <property type="entry name" value="NOV_C"/>
</dbReference>
<feature type="domain" description="Protein NO VEIN C-terminal" evidence="2">
    <location>
        <begin position="2294"/>
        <end position="2385"/>
    </location>
</feature>
<feature type="compositionally biased region" description="Basic and acidic residues" evidence="1">
    <location>
        <begin position="2218"/>
        <end position="2240"/>
    </location>
</feature>
<dbReference type="PANTHER" id="PTHR32387">
    <property type="entry name" value="WU:FJ29H11"/>
    <property type="match status" value="1"/>
</dbReference>
<dbReference type="InterPro" id="IPR036890">
    <property type="entry name" value="HATPase_C_sf"/>
</dbReference>
<dbReference type="Proteomes" id="UP001174909">
    <property type="component" value="Unassembled WGS sequence"/>
</dbReference>
<feature type="compositionally biased region" description="Acidic residues" evidence="1">
    <location>
        <begin position="2025"/>
        <end position="2039"/>
    </location>
</feature>
<feature type="domain" description="Sacsin/Nov" evidence="3">
    <location>
        <begin position="638"/>
        <end position="747"/>
    </location>
</feature>
<dbReference type="NCBIfam" id="NF047352">
    <property type="entry name" value="P_loop_sacsin"/>
    <property type="match status" value="1"/>
</dbReference>
<feature type="region of interest" description="Disordered" evidence="1">
    <location>
        <begin position="1113"/>
        <end position="1133"/>
    </location>
</feature>
<sequence>MMRHSRDCVQGKIEEEIKTIVTHEVDQVRWRLSQMTDPRSSVLAARQPSTLLSDIFALLANYLPGHQNARVNAFLQLVCHQEHVKRMFLLAVYVGGYGIERLAREVEQERSRDEQAATTPQFARPQPEFFHRTHGEVLDVLLPLLKQQPFPISLTSLAEIERAVVDRFDAPSFHPLSRISFLDFLVSDAGCTAALGGSLNVGASGIDESGKKRVVEIVSQLRQTERNDKEVVSETLKLQCSVTTVDELCCGSIEKLISDVTEKTDTNSTPTPCVTYLAPLLVNGASSGDSCKQRSSPSLGPLGHKSKEDTLSCLSSAPLLEDLASWSHWDLVFRPQHGDLAKFVAEEGSRSELHVLEVSPGVLLRVDPQASHQKFLEAVEARDPVGTSGQLVSIAVQQGSVHEVSMKLLGSHVQTALDRMMASESAGSGQDGGEPTARATEFVYRCIVRIPLKLCQFMAKEVFLEPLSRASSHAAVEGLLGHCQRDREGRRHLQSLGMSLGVKAWTDDFSTMLGETLRSHMTPKPKPPTSEIKSSDTDEPLSIPDTQIREGEVAPAQTAVEPCEPSDDTDHDQTASTPMTPATTVHPERESECLAVIESIRSEDFGIGLELEGRQKEVAQKQRQREGRGLQRLSKELYSKDTHFVLELIQNADDNSYDESVLLAGSVRVPALKFIIGASGVTVLNNEVGFSERNVRAICDVGRSTKGAHHSGYIGQKGIGFKSVFRITDTPEIHSGGYHIMFDAKCDAIGYILPHWIEEHDRGNAAVGKGWTTTIVLPLKEDQLAVSLVRKFGDVRPSLLLFLHRLRSITVEDKGSGVTRFMTRSDGSEGIIQIEHNSYEGTVEKDTWLVVRKHLHNASQFKAEVEVTEVALAFPLGAHVKTVVLAKDLQQQQVFAFLPLRSYGFRFIVQGDFDLPSSREDVNSDSVWNQFIRDEIPQLFLYALEKIKKLPGISVTEAVALYLQFIPLDGELHDFFKPVAIRIRNLLRGAACLPTEPGLEDISEPFSIVQALARPDTQETHGQNPLWKQPSELVVARNGFIRAVVPQSLLNSALHYFYLSPELAPHLSPALQSHLGLHTLSIDHLVTVAEAVVRSYSGASVIMLSDDSDEDSPIFISDDEDDNESSSKRRGKSAPVTSHNVFVRWVAQWLACVHIVLEDERDRSPLTLGKLKKTKILPLTSGARVAAQDGSLFFPAEGDSVSSARFKGLFDEIMVVDTQLFETNHYHQQQEEGDQERVTTGMVKTSHRVHAMLELLGVREMFPAEVIRHHILPCFTSDHWKTKPANLLTTYLVYIKDSLGVQGSGVTEQEIVSLLRDCVALVTRKHGVVQPAKEVLHFASQFKPSYDLEKLFPDVQWKLVSPNYLKSFTAQNAVASWRAFLLKLGVRDKIAVTSLTERVPEGHERWQELRDFVGRSPDGAYTLRDYRCSEFEEIVRSVATTSRRGNTHQQMVELLRLLDKLWDQEYRQFSFAKCYNGSNENYLGGDQSLPSAFHHALKELAWLPGVSLPSEKPYGKPNQLYKGRELFDRSRANQRLLNCHVPYVACEIKNPQLLELLQVRCQVGVDEMVCFLQEWAKAASSPGAQFKASVAHMTEVYLFLYQQSQQMYRGGQGGSSIVDRLSSSDQTPIFVPDVYDSNMPATENVRGQFYSVHSVCWVDPSGVLYSKQQYNHKLPSDLPKVLQLYYASGDGGSQKYLELQMALKHFCVREVPTAAAYITALQYNSSLAPIPEKHHINDFTSIALHLSRVCMSGLITPQFLQQQLREGKVFPSHRDLWVSLDVSVESCLLENDDSKLEKNFTECKGVHFLKWPVAIHKKAPRYRHSEEQQKEEERKHFIDTCAGIAKLSEVVQSSVFHDGMVMRLDDLRRRLHGMVPLLQRYLIANEDELYQSILRENMKEKLEKMFIGSVLSLKCTYSIQHRGFSCTSPSQTSPGSDFIDSTEYDSAALYVVASKVENPKALVPTLVKIFSGKSGSKFVNLTQFESLVKDMLMTPVGELESIPNDTPYTFGEVDADSAWIIPFDEEPEPSSESELEEYYELGPSPDGEGMETGERDGVEPDTDALRSWPPKAPVSVGGSSRYPPKPPPPGCAEADVVGEDDIRKISEKYAMGRRGVARVPSRADHEHGEAEDEHPKLSRADSRTAPSISSTNDRQGSDSVAPNLDRQASAEGARDGRQSREGSRGQQQQQQEDEHRNEQDDVVHDRREAGAVHRKKDSPHEDLERHSGKATGGERRERRWHETLRPDAALFAQGSFSVASALKPVSVESPEDLLNRSFMESCDQESQERIGRWGEEYVYKFLTAASQLPSGQRILSVTWINETSETGEPYDIEVQIEPQTVLYIEVKSTISAEKEFMQFSWNELQFADKEKQNYHLYRVYSAGSELVTMKWMENLASILTTRPVRLLLEL</sequence>